<protein>
    <recommendedName>
        <fullName evidence="2">Little elongation complex subunit 1 C-terminal domain-containing protein</fullName>
    </recommendedName>
</protein>
<dbReference type="GeneTree" id="ENSGT00950000183199"/>
<dbReference type="PANTHER" id="PTHR11852:SF4">
    <property type="entry name" value="LITTLE ELONGATION COMPLEX SUBUNIT 1"/>
    <property type="match status" value="1"/>
</dbReference>
<name>A0A668AJR0_9TELE</name>
<evidence type="ECO:0000313" key="3">
    <source>
        <dbReference type="Ensembl" id="ENSMMDP00005053557.1"/>
    </source>
</evidence>
<organism evidence="3 4">
    <name type="scientific">Myripristis murdjan</name>
    <name type="common">pinecone soldierfish</name>
    <dbReference type="NCBI Taxonomy" id="586833"/>
    <lineage>
        <taxon>Eukaryota</taxon>
        <taxon>Metazoa</taxon>
        <taxon>Chordata</taxon>
        <taxon>Craniata</taxon>
        <taxon>Vertebrata</taxon>
        <taxon>Euteleostomi</taxon>
        <taxon>Actinopterygii</taxon>
        <taxon>Neopterygii</taxon>
        <taxon>Teleostei</taxon>
        <taxon>Neoteleostei</taxon>
        <taxon>Acanthomorphata</taxon>
        <taxon>Holocentriformes</taxon>
        <taxon>Holocentridae</taxon>
        <taxon>Myripristis</taxon>
    </lineage>
</organism>
<feature type="domain" description="Little elongation complex subunit 1 C-terminal" evidence="2">
    <location>
        <begin position="799"/>
        <end position="989"/>
    </location>
</feature>
<accession>A0A668AJR0</accession>
<keyword evidence="4" id="KW-1185">Reference proteome</keyword>
<evidence type="ECO:0000256" key="1">
    <source>
        <dbReference type="SAM" id="MobiDB-lite"/>
    </source>
</evidence>
<dbReference type="InterPro" id="IPR057881">
    <property type="entry name" value="ICE1_C"/>
</dbReference>
<reference evidence="3" key="3">
    <citation type="submission" date="2025-09" db="UniProtKB">
        <authorList>
            <consortium name="Ensembl"/>
        </authorList>
    </citation>
    <scope>IDENTIFICATION</scope>
</reference>
<dbReference type="Ensembl" id="ENSMMDT00005054597.1">
    <property type="protein sequence ID" value="ENSMMDP00005053557.1"/>
    <property type="gene ID" value="ENSMMDG00005024091.1"/>
</dbReference>
<feature type="region of interest" description="Disordered" evidence="1">
    <location>
        <begin position="435"/>
        <end position="518"/>
    </location>
</feature>
<dbReference type="Pfam" id="PF25817">
    <property type="entry name" value="ICE1_C"/>
    <property type="match status" value="1"/>
</dbReference>
<proteinExistence type="predicted"/>
<gene>
    <name evidence="3" type="primary">ice1</name>
</gene>
<evidence type="ECO:0000313" key="4">
    <source>
        <dbReference type="Proteomes" id="UP000472263"/>
    </source>
</evidence>
<feature type="region of interest" description="Disordered" evidence="1">
    <location>
        <begin position="408"/>
        <end position="427"/>
    </location>
</feature>
<reference evidence="3" key="2">
    <citation type="submission" date="2025-08" db="UniProtKB">
        <authorList>
            <consortium name="Ensembl"/>
        </authorList>
    </citation>
    <scope>IDENTIFICATION</scope>
</reference>
<sequence length="998" mass="107835">MMPGENQSKAVRIAADATVGKCQNCCVLNQVKSQRQKNNDVASEAVPDTLSVISTTSTGFIQDSEVTNGKHAAVGETCQDSSDLGLGSQDTMEMVCRSQETEVKETLGEDTDVLEDQPWLSGVAVRNSVSGVSAKKLKERDGDDATTKCHGEALEAESEEKPASSVESNNDKASGKLSLHKSVVFKMVDKGETLTDQESGNANHASTNDFYTKTLDNAAIAEHSGNGISLCESQEIIQTAGCESMERSVHPLSSASLLPTVKQEPSKLLIQPEKGNIDVSLTKSKQLTTNVKTLEPVTKSVDESAEGKDVLIDPRKARLNSGDKKVSTDTRLDLLACSHPIVSPTDPLKQGAATTNGPIKSGYSCEELSPHMTREKVSLRSSAAGLPAATVAQQPLIGQVRSEMGPPLPPLLAPLSATPPKVHKPVNPRQAIEKLSFPSPMDRLASPTTTPVQAHMTCHTQKQNSPSQRSPLPPSGVPSSPLQFGSATPKHAVPVPGRLPLSALNSSSSSSSPSQENSMRMLDTMYPELSARARTLSILRGNVGTTPTTTVGQISGFKTITSSSTAFTKTELRGDKTEQKGEKRPAIGLPQPKNNKWLRLDSSSSSHMHKVLPSSTTASADESTSVQSSSPEGFKNEMASQSVEPAEKTVIAKSLEKIQKQCFDLLPVIKSHLYVGNLSKKPVLRDEEKEVISKICQSSSVNDMILAILSELKTQRGALSGNYMQALCRVHTGICRQKNDWEKAHILAYSILREDLPDPAKLILFMVTTWPKILSHGGGLCQAIQTVTRLKAQGEVLNCLARYLGWEKNPPCDIDQLIFSTVSEIRAGSGLSFTKHSRYGDDLGTKAWELVFTLELLCTHKTWSWTYENLLGKELWPLMNTWVSQGRDQQTPISHVTVATVLRLIGRLSQRGIKQRCGSSVVTVANIMNTFGRHGHAEGVPWEVQLAAIYCIYDLSPCNPKQALDAIAGWRGETTGMVPLAITSCINQIACVCRQVKS</sequence>
<dbReference type="PANTHER" id="PTHR11852">
    <property type="entry name" value="PLATELET-ACTIVATING FACTOR ACETYLHYDROLASE"/>
    <property type="match status" value="1"/>
</dbReference>
<feature type="compositionally biased region" description="Low complexity" evidence="1">
    <location>
        <begin position="614"/>
        <end position="625"/>
    </location>
</feature>
<feature type="compositionally biased region" description="Basic and acidic residues" evidence="1">
    <location>
        <begin position="570"/>
        <end position="585"/>
    </location>
</feature>
<dbReference type="AlphaFoldDB" id="A0A668AJR0"/>
<feature type="compositionally biased region" description="Polar residues" evidence="1">
    <location>
        <begin position="446"/>
        <end position="469"/>
    </location>
</feature>
<evidence type="ECO:0000259" key="2">
    <source>
        <dbReference type="Pfam" id="PF25817"/>
    </source>
</evidence>
<feature type="region of interest" description="Disordered" evidence="1">
    <location>
        <begin position="153"/>
        <end position="174"/>
    </location>
</feature>
<dbReference type="Proteomes" id="UP000472263">
    <property type="component" value="Chromosome 16"/>
</dbReference>
<reference evidence="3" key="1">
    <citation type="submission" date="2019-06" db="EMBL/GenBank/DDBJ databases">
        <authorList>
            <consortium name="Wellcome Sanger Institute Data Sharing"/>
        </authorList>
    </citation>
    <scope>NUCLEOTIDE SEQUENCE [LARGE SCALE GENOMIC DNA]</scope>
</reference>
<feature type="region of interest" description="Disordered" evidence="1">
    <location>
        <begin position="568"/>
        <end position="643"/>
    </location>
</feature>